<organism evidence="3 4">
    <name type="scientific">Nocardiopsis mwathae</name>
    <dbReference type="NCBI Taxonomy" id="1472723"/>
    <lineage>
        <taxon>Bacteria</taxon>
        <taxon>Bacillati</taxon>
        <taxon>Actinomycetota</taxon>
        <taxon>Actinomycetes</taxon>
        <taxon>Streptosporangiales</taxon>
        <taxon>Nocardiopsidaceae</taxon>
        <taxon>Nocardiopsis</taxon>
    </lineage>
</organism>
<dbReference type="EMBL" id="JACHDS010000001">
    <property type="protein sequence ID" value="MBB6174450.1"/>
    <property type="molecule type" value="Genomic_DNA"/>
</dbReference>
<feature type="chain" id="PRO_5031162802" description="DUF5626 domain-containing protein" evidence="2">
    <location>
        <begin position="35"/>
        <end position="176"/>
    </location>
</feature>
<reference evidence="3 4" key="1">
    <citation type="submission" date="2020-08" db="EMBL/GenBank/DDBJ databases">
        <title>Sequencing the genomes of 1000 actinobacteria strains.</title>
        <authorList>
            <person name="Klenk H.-P."/>
        </authorList>
    </citation>
    <scope>NUCLEOTIDE SEQUENCE [LARGE SCALE GENOMIC DNA]</scope>
    <source>
        <strain evidence="3 4">DSM 46659</strain>
    </source>
</reference>
<accession>A0A7W9YLZ6</accession>
<protein>
    <recommendedName>
        <fullName evidence="5">DUF5626 domain-containing protein</fullName>
    </recommendedName>
</protein>
<name>A0A7W9YLZ6_9ACTN</name>
<feature type="region of interest" description="Disordered" evidence="1">
    <location>
        <begin position="135"/>
        <end position="157"/>
    </location>
</feature>
<keyword evidence="4" id="KW-1185">Reference proteome</keyword>
<feature type="signal peptide" evidence="2">
    <location>
        <begin position="1"/>
        <end position="34"/>
    </location>
</feature>
<evidence type="ECO:0000313" key="3">
    <source>
        <dbReference type="EMBL" id="MBB6174450.1"/>
    </source>
</evidence>
<dbReference type="Proteomes" id="UP000546642">
    <property type="component" value="Unassembled WGS sequence"/>
</dbReference>
<comment type="caution">
    <text evidence="3">The sequence shown here is derived from an EMBL/GenBank/DDBJ whole genome shotgun (WGS) entry which is preliminary data.</text>
</comment>
<evidence type="ECO:0008006" key="5">
    <source>
        <dbReference type="Google" id="ProtNLM"/>
    </source>
</evidence>
<dbReference type="AlphaFoldDB" id="A0A7W9YLZ6"/>
<keyword evidence="2" id="KW-0732">Signal</keyword>
<evidence type="ECO:0000256" key="2">
    <source>
        <dbReference type="SAM" id="SignalP"/>
    </source>
</evidence>
<gene>
    <name evidence="3" type="ORF">HNR23_004510</name>
</gene>
<sequence length="176" mass="19381">MNRKFSVNSRFKKALIVAAVSMALPISSTVPAIAQESPKTVYEQEIIITNEHEILEVGKDKDVESVEEFVRQQRKNNLGSKARYEAFLTNGTLRIDTLKCQWASVDYFKHSGSTISAKFGARQYNKNQWSNSQRISAGGRGGGTFKISSKGPGSGSVQGLMRVGSDTFKTKIVPCK</sequence>
<proteinExistence type="predicted"/>
<evidence type="ECO:0000256" key="1">
    <source>
        <dbReference type="SAM" id="MobiDB-lite"/>
    </source>
</evidence>
<evidence type="ECO:0000313" key="4">
    <source>
        <dbReference type="Proteomes" id="UP000546642"/>
    </source>
</evidence>